<organism evidence="1 2">
    <name type="scientific">Pseudomonas synxantha</name>
    <dbReference type="NCBI Taxonomy" id="47883"/>
    <lineage>
        <taxon>Bacteria</taxon>
        <taxon>Pseudomonadati</taxon>
        <taxon>Pseudomonadota</taxon>
        <taxon>Gammaproteobacteria</taxon>
        <taxon>Pseudomonadales</taxon>
        <taxon>Pseudomonadaceae</taxon>
        <taxon>Pseudomonas</taxon>
    </lineage>
</organism>
<dbReference type="Proteomes" id="UP001259420">
    <property type="component" value="Unassembled WGS sequence"/>
</dbReference>
<evidence type="ECO:0000313" key="2">
    <source>
        <dbReference type="Proteomes" id="UP001259420"/>
    </source>
</evidence>
<proteinExistence type="predicted"/>
<sequence length="50" mass="5545">MLSTEDLALLEAIRQTGSLSRAAAHLGWWLEQLEKPNLATRLVQGTDRIA</sequence>
<dbReference type="EMBL" id="JAVDSD010000022">
    <property type="protein sequence ID" value="MDR6610451.1"/>
    <property type="molecule type" value="Genomic_DNA"/>
</dbReference>
<keyword evidence="2" id="KW-1185">Reference proteome</keyword>
<protein>
    <submittedName>
        <fullName evidence="1">Uncharacterized protein</fullName>
    </submittedName>
</protein>
<accession>A0ACC6JVP0</accession>
<gene>
    <name evidence="1" type="ORF">J2X87_005561</name>
</gene>
<evidence type="ECO:0000313" key="1">
    <source>
        <dbReference type="EMBL" id="MDR6610451.1"/>
    </source>
</evidence>
<comment type="caution">
    <text evidence="1">The sequence shown here is derived from an EMBL/GenBank/DDBJ whole genome shotgun (WGS) entry which is preliminary data.</text>
</comment>
<name>A0ACC6JVP0_9PSED</name>
<reference evidence="1" key="1">
    <citation type="submission" date="2023-07" db="EMBL/GenBank/DDBJ databases">
        <title>Sorghum-associated microbial communities from plants grown in Nebraska, USA.</title>
        <authorList>
            <person name="Schachtman D."/>
        </authorList>
    </citation>
    <scope>NUCLEOTIDE SEQUENCE</scope>
    <source>
        <strain evidence="1">BE46</strain>
    </source>
</reference>